<dbReference type="Pfam" id="PF00431">
    <property type="entry name" value="CUB"/>
    <property type="match status" value="2"/>
</dbReference>
<keyword evidence="1" id="KW-1015">Disulfide bond</keyword>
<dbReference type="STRING" id="407821.A0A087UFD2"/>
<feature type="domain" description="CUB" evidence="4">
    <location>
        <begin position="10"/>
        <end position="131"/>
    </location>
</feature>
<reference evidence="5 6" key="1">
    <citation type="submission" date="2013-11" db="EMBL/GenBank/DDBJ databases">
        <title>Genome sequencing of Stegodyphus mimosarum.</title>
        <authorList>
            <person name="Bechsgaard J."/>
        </authorList>
    </citation>
    <scope>NUCLEOTIDE SEQUENCE [LARGE SCALE GENOMIC DNA]</scope>
</reference>
<keyword evidence="3" id="KW-0472">Membrane</keyword>
<dbReference type="InterPro" id="IPR035914">
    <property type="entry name" value="Sperma_CUB_dom_sf"/>
</dbReference>
<dbReference type="InterPro" id="IPR053207">
    <property type="entry name" value="Non-NMDA_GluR_Accessory"/>
</dbReference>
<dbReference type="OrthoDB" id="6369184at2759"/>
<comment type="caution">
    <text evidence="2">Lacks conserved residue(s) required for the propagation of feature annotation.</text>
</comment>
<evidence type="ECO:0000256" key="2">
    <source>
        <dbReference type="PROSITE-ProRule" id="PRU00059"/>
    </source>
</evidence>
<dbReference type="PANTHER" id="PTHR47537">
    <property type="entry name" value="CUBILIN"/>
    <property type="match status" value="1"/>
</dbReference>
<dbReference type="SMART" id="SM00042">
    <property type="entry name" value="CUB"/>
    <property type="match status" value="2"/>
</dbReference>
<dbReference type="Gene3D" id="2.60.120.290">
    <property type="entry name" value="Spermadhesin, CUB domain"/>
    <property type="match status" value="2"/>
</dbReference>
<dbReference type="SUPFAM" id="SSF49854">
    <property type="entry name" value="Spermadhesin, CUB domain"/>
    <property type="match status" value="2"/>
</dbReference>
<keyword evidence="3" id="KW-1133">Transmembrane helix</keyword>
<dbReference type="GO" id="GO:0005886">
    <property type="term" value="C:plasma membrane"/>
    <property type="evidence" value="ECO:0007669"/>
    <property type="project" value="TreeGrafter"/>
</dbReference>
<evidence type="ECO:0000313" key="5">
    <source>
        <dbReference type="EMBL" id="KFM76071.1"/>
    </source>
</evidence>
<proteinExistence type="predicted"/>
<dbReference type="InterPro" id="IPR000859">
    <property type="entry name" value="CUB_dom"/>
</dbReference>
<dbReference type="OMA" id="YFFHGGP"/>
<dbReference type="CDD" id="cd00041">
    <property type="entry name" value="CUB"/>
    <property type="match status" value="2"/>
</dbReference>
<evidence type="ECO:0000313" key="6">
    <source>
        <dbReference type="Proteomes" id="UP000054359"/>
    </source>
</evidence>
<dbReference type="PROSITE" id="PS01180">
    <property type="entry name" value="CUB"/>
    <property type="match status" value="2"/>
</dbReference>
<feature type="non-terminal residue" evidence="5">
    <location>
        <position position="312"/>
    </location>
</feature>
<feature type="domain" description="CUB" evidence="4">
    <location>
        <begin position="147"/>
        <end position="265"/>
    </location>
</feature>
<accession>A0A087UFD2</accession>
<gene>
    <name evidence="5" type="ORF">X975_08343</name>
</gene>
<evidence type="ECO:0000256" key="1">
    <source>
        <dbReference type="ARBA" id="ARBA00023157"/>
    </source>
</evidence>
<dbReference type="PANTHER" id="PTHR47537:SF2">
    <property type="entry name" value="CUBILIN"/>
    <property type="match status" value="1"/>
</dbReference>
<evidence type="ECO:0000256" key="3">
    <source>
        <dbReference type="SAM" id="Phobius"/>
    </source>
</evidence>
<organism evidence="5 6">
    <name type="scientific">Stegodyphus mimosarum</name>
    <name type="common">African social velvet spider</name>
    <dbReference type="NCBI Taxonomy" id="407821"/>
    <lineage>
        <taxon>Eukaryota</taxon>
        <taxon>Metazoa</taxon>
        <taxon>Ecdysozoa</taxon>
        <taxon>Arthropoda</taxon>
        <taxon>Chelicerata</taxon>
        <taxon>Arachnida</taxon>
        <taxon>Araneae</taxon>
        <taxon>Araneomorphae</taxon>
        <taxon>Entelegynae</taxon>
        <taxon>Eresoidea</taxon>
        <taxon>Eresidae</taxon>
        <taxon>Stegodyphus</taxon>
    </lineage>
</organism>
<keyword evidence="6" id="KW-1185">Reference proteome</keyword>
<protein>
    <submittedName>
        <fullName evidence="5">Suppressor of lurcher protein 1</fullName>
    </submittedName>
</protein>
<evidence type="ECO:0000259" key="4">
    <source>
        <dbReference type="PROSITE" id="PS01180"/>
    </source>
</evidence>
<dbReference type="Proteomes" id="UP000054359">
    <property type="component" value="Unassembled WGS sequence"/>
</dbReference>
<keyword evidence="3" id="KW-0812">Transmembrane</keyword>
<dbReference type="EMBL" id="KK119579">
    <property type="protein sequence ID" value="KFM76071.1"/>
    <property type="molecule type" value="Genomic_DNA"/>
</dbReference>
<dbReference type="FunFam" id="2.60.120.290:FF:000058">
    <property type="entry name" value="CUB domaincontaining protein"/>
    <property type="match status" value="1"/>
</dbReference>
<name>A0A087UFD2_STEMI</name>
<feature type="transmembrane region" description="Helical" evidence="3">
    <location>
        <begin position="288"/>
        <end position="310"/>
    </location>
</feature>
<sequence length="312" mass="35681">MLKEKDPLPCSEEISSWKAKNGTFTSPNYPEPYPPRMHCIYTFAGLSGERVQITFTDFDLHLPHEPPRGCESVDAVMIFITINGRRERLESFCGNKLPRQLMSNGPSLVLDFRTYHSSPEVKGFRAIYRFVTDYGVTATTQHQGTACEFIFKSEERSNGTFSSPNYPGYYPRDTECVYVFKGREKERVQITFTSFEIDGIPPCLEETASDYVEFSNFKTTDRKIPRHCGSQRPKYIESDSSYFRITFMSNEKFDGTGFQAFYEFKKQEDPSTVKRISTTSISTSSKSAALGMDSIFSYVLPAVFCALWFLMV</sequence>
<dbReference type="AlphaFoldDB" id="A0A087UFD2"/>